<comment type="caution">
    <text evidence="1">The sequence shown here is derived from an EMBL/GenBank/DDBJ whole genome shotgun (WGS) entry which is preliminary data.</text>
</comment>
<dbReference type="AlphaFoldDB" id="A0A2G8TKS0"/>
<accession>A0A2G8TKS0</accession>
<proteinExistence type="predicted"/>
<dbReference type="RefSeq" id="WP_099786438.1">
    <property type="nucleotide sequence ID" value="NZ_JBHLYV010000100.1"/>
</dbReference>
<dbReference type="Proteomes" id="UP000230390">
    <property type="component" value="Unassembled WGS sequence"/>
</dbReference>
<keyword evidence="2" id="KW-1185">Reference proteome</keyword>
<organism evidence="1 2">
    <name type="scientific">Massilia eurypsychrophila</name>
    <dbReference type="NCBI Taxonomy" id="1485217"/>
    <lineage>
        <taxon>Bacteria</taxon>
        <taxon>Pseudomonadati</taxon>
        <taxon>Pseudomonadota</taxon>
        <taxon>Betaproteobacteria</taxon>
        <taxon>Burkholderiales</taxon>
        <taxon>Oxalobacteraceae</taxon>
        <taxon>Telluria group</taxon>
        <taxon>Massilia</taxon>
    </lineage>
</organism>
<dbReference type="Pfam" id="PF19866">
    <property type="entry name" value="DUF6339"/>
    <property type="match status" value="1"/>
</dbReference>
<reference evidence="1 2" key="1">
    <citation type="submission" date="2017-10" db="EMBL/GenBank/DDBJ databases">
        <title>Massilia psychrophilum sp. nov., a novel purple-pigmented bacterium isolated from Tianshan glacier, Xinjiang Municipality, China.</title>
        <authorList>
            <person name="Wang H."/>
        </authorList>
    </citation>
    <scope>NUCLEOTIDE SEQUENCE [LARGE SCALE GENOMIC DNA]</scope>
    <source>
        <strain evidence="1 2">JCM 30074</strain>
    </source>
</reference>
<evidence type="ECO:0000313" key="2">
    <source>
        <dbReference type="Proteomes" id="UP000230390"/>
    </source>
</evidence>
<dbReference type="InterPro" id="IPR045920">
    <property type="entry name" value="DUF6339"/>
</dbReference>
<sequence>MSQFPIIHADDALRYLKARQLENDSVTLDDIRRTAGTGDAMSNAPLQDLRTKLLLLKKKFPEKLTKRDPQGGRFESEACGIVHAGLANVDRRVRADHDFWTWLAVDLLADIVEWRFGTAGRPAQNANYGIGTRAENMFFRLWLRADLGKTPGTEPYALAKMGDQDLWRSHLLRQGYANARSIVRALLKLQAGKLTTQNKTAKKLAGGEDPNGVRMLAKRLRRMRANVVFEYLSTEQADALVYELSLDLKKGK</sequence>
<dbReference type="EMBL" id="PDOC01000001">
    <property type="protein sequence ID" value="PIL46637.1"/>
    <property type="molecule type" value="Genomic_DNA"/>
</dbReference>
<gene>
    <name evidence="1" type="ORF">CR105_00290</name>
</gene>
<name>A0A2G8TKS0_9BURK</name>
<dbReference type="OrthoDB" id="9813719at2"/>
<evidence type="ECO:0000313" key="1">
    <source>
        <dbReference type="EMBL" id="PIL46637.1"/>
    </source>
</evidence>
<protein>
    <submittedName>
        <fullName evidence="1">Uncharacterized protein</fullName>
    </submittedName>
</protein>